<dbReference type="EMBL" id="JBIRXV010000001">
    <property type="protein sequence ID" value="MFI2318920.1"/>
    <property type="molecule type" value="Genomic_DNA"/>
</dbReference>
<evidence type="ECO:0000259" key="1">
    <source>
        <dbReference type="Pfam" id="PF00745"/>
    </source>
</evidence>
<evidence type="ECO:0000313" key="3">
    <source>
        <dbReference type="Proteomes" id="UP001611450"/>
    </source>
</evidence>
<organism evidence="2 3">
    <name type="scientific">Nocardia beijingensis</name>
    <dbReference type="NCBI Taxonomy" id="95162"/>
    <lineage>
        <taxon>Bacteria</taxon>
        <taxon>Bacillati</taxon>
        <taxon>Actinomycetota</taxon>
        <taxon>Actinomycetes</taxon>
        <taxon>Mycobacteriales</taxon>
        <taxon>Nocardiaceae</taxon>
        <taxon>Nocardia</taxon>
    </lineage>
</organism>
<proteinExistence type="predicted"/>
<gene>
    <name evidence="2" type="ORF">ACH47G_00375</name>
</gene>
<protein>
    <recommendedName>
        <fullName evidence="1">Tetrapyrrole biosynthesis glutamyl-tRNA reductase dimerisation domain-containing protein</fullName>
    </recommendedName>
</protein>
<reference evidence="2 3" key="1">
    <citation type="submission" date="2024-10" db="EMBL/GenBank/DDBJ databases">
        <title>The Natural Products Discovery Center: Release of the First 8490 Sequenced Strains for Exploring Actinobacteria Biosynthetic Diversity.</title>
        <authorList>
            <person name="Kalkreuter E."/>
            <person name="Kautsar S.A."/>
            <person name="Yang D."/>
            <person name="Bader C.D."/>
            <person name="Teijaro C.N."/>
            <person name="Fluegel L."/>
            <person name="Davis C.M."/>
            <person name="Simpson J.R."/>
            <person name="Lauterbach L."/>
            <person name="Steele A.D."/>
            <person name="Gui C."/>
            <person name="Meng S."/>
            <person name="Li G."/>
            <person name="Viehrig K."/>
            <person name="Ye F."/>
            <person name="Su P."/>
            <person name="Kiefer A.F."/>
            <person name="Nichols A."/>
            <person name="Cepeda A.J."/>
            <person name="Yan W."/>
            <person name="Fan B."/>
            <person name="Jiang Y."/>
            <person name="Adhikari A."/>
            <person name="Zheng C.-J."/>
            <person name="Schuster L."/>
            <person name="Cowan T.M."/>
            <person name="Smanski M.J."/>
            <person name="Chevrette M.G."/>
            <person name="De Carvalho L.P.S."/>
            <person name="Shen B."/>
        </authorList>
    </citation>
    <scope>NUCLEOTIDE SEQUENCE [LARGE SCALE GENOMIC DNA]</scope>
    <source>
        <strain evidence="2 3">NPDC019626</strain>
    </source>
</reference>
<accession>A0ABW7W7E5</accession>
<keyword evidence="3" id="KW-1185">Reference proteome</keyword>
<name>A0ABW7W7E5_9NOCA</name>
<comment type="caution">
    <text evidence="2">The sequence shown here is derived from an EMBL/GenBank/DDBJ whole genome shotgun (WGS) entry which is preliminary data.</text>
</comment>
<dbReference type="RefSeq" id="WP_396946193.1">
    <property type="nucleotide sequence ID" value="NZ_JBIRXV010000001.1"/>
</dbReference>
<dbReference type="InterPro" id="IPR015896">
    <property type="entry name" value="4pyrrol_synth_GluRdtase_dimer"/>
</dbReference>
<feature type="domain" description="Tetrapyrrole biosynthesis glutamyl-tRNA reductase dimerisation" evidence="1">
    <location>
        <begin position="38"/>
        <end position="101"/>
    </location>
</feature>
<evidence type="ECO:0000313" key="2">
    <source>
        <dbReference type="EMBL" id="MFI2318920.1"/>
    </source>
</evidence>
<sequence>MSTAVLSSTAAARSVWMRAFERDAGTDSDQAAAVGAPEILSSLWNWAAAVREAELRRLDNRVPGLDAGARKEVERAIQRVVEGLFGDLGSRLARDAALVDAIHVLFPLDISGGKR</sequence>
<dbReference type="Proteomes" id="UP001611450">
    <property type="component" value="Unassembled WGS sequence"/>
</dbReference>
<dbReference type="Pfam" id="PF00745">
    <property type="entry name" value="GlutR_dimer"/>
    <property type="match status" value="1"/>
</dbReference>